<dbReference type="FunFam" id="3.40.50.720:FF:000084">
    <property type="entry name" value="Short-chain dehydrogenase reductase"/>
    <property type="match status" value="1"/>
</dbReference>
<dbReference type="SUPFAM" id="SSF51735">
    <property type="entry name" value="NAD(P)-binding Rossmann-fold domains"/>
    <property type="match status" value="1"/>
</dbReference>
<protein>
    <submittedName>
        <fullName evidence="4">Short chain dehydrogenase family protein</fullName>
    </submittedName>
</protein>
<dbReference type="EMBL" id="AUZM01000032">
    <property type="protein sequence ID" value="ERT06704.1"/>
    <property type="molecule type" value="Genomic_DNA"/>
</dbReference>
<dbReference type="InterPro" id="IPR036291">
    <property type="entry name" value="NAD(P)-bd_dom_sf"/>
</dbReference>
<gene>
    <name evidence="4" type="ORF">M595_3375</name>
</gene>
<dbReference type="OrthoDB" id="9803333at2"/>
<dbReference type="RefSeq" id="WP_023067097.1">
    <property type="nucleotide sequence ID" value="NZ_AUZM01000032.1"/>
</dbReference>
<proteinExistence type="inferred from homology"/>
<evidence type="ECO:0000256" key="3">
    <source>
        <dbReference type="RuleBase" id="RU000363"/>
    </source>
</evidence>
<reference evidence="4 5" key="1">
    <citation type="journal article" date="2013" name="Front. Microbiol.">
        <title>Comparative genomic analyses of the cyanobacterium, Lyngbya aestuarii BL J, a powerful hydrogen producer.</title>
        <authorList>
            <person name="Kothari A."/>
            <person name="Vaughn M."/>
            <person name="Garcia-Pichel F."/>
        </authorList>
    </citation>
    <scope>NUCLEOTIDE SEQUENCE [LARGE SCALE GENOMIC DNA]</scope>
    <source>
        <strain evidence="4 5">BL J</strain>
    </source>
</reference>
<dbReference type="Proteomes" id="UP000017127">
    <property type="component" value="Unassembled WGS sequence"/>
</dbReference>
<dbReference type="PROSITE" id="PS00061">
    <property type="entry name" value="ADH_SHORT"/>
    <property type="match status" value="1"/>
</dbReference>
<dbReference type="InterPro" id="IPR002347">
    <property type="entry name" value="SDR_fam"/>
</dbReference>
<evidence type="ECO:0000256" key="1">
    <source>
        <dbReference type="ARBA" id="ARBA00006484"/>
    </source>
</evidence>
<organism evidence="4 5">
    <name type="scientific">Lyngbya aestuarii BL J</name>
    <dbReference type="NCBI Taxonomy" id="1348334"/>
    <lineage>
        <taxon>Bacteria</taxon>
        <taxon>Bacillati</taxon>
        <taxon>Cyanobacteriota</taxon>
        <taxon>Cyanophyceae</taxon>
        <taxon>Oscillatoriophycideae</taxon>
        <taxon>Oscillatoriales</taxon>
        <taxon>Microcoleaceae</taxon>
        <taxon>Lyngbya</taxon>
    </lineage>
</organism>
<evidence type="ECO:0000313" key="4">
    <source>
        <dbReference type="EMBL" id="ERT06704.1"/>
    </source>
</evidence>
<dbReference type="PATRIC" id="fig|1348334.3.peg.3264"/>
<accession>U7QFH8</accession>
<sequence length="267" mass="28904">MDFGIKGKVALITGGDSGIGQATAKLLAAEGVKIVLLDKTSQKLESAAEEIQKIGEVIAVQADLTNLEEVEVTKQKIINQFGALHILVNAAGITGAQKEFLELTDQDWYETIEVDFMAAVRVCRAFIPLMQQAGWGRIVLVGSEDAVQPYTDEMPYCAAKAAILNLTKNLSSAYAQDGILVNSVSPAFIATPMTDKMMEQRSQKLNVSFEQAIDSFLKEDRPHLVLQRRGKAQEVAAVIAFLCSEQSSFVVGSNYRVDGGSVASVHH</sequence>
<dbReference type="CDD" id="cd05233">
    <property type="entry name" value="SDR_c"/>
    <property type="match status" value="1"/>
</dbReference>
<dbReference type="AlphaFoldDB" id="U7QFH8"/>
<name>U7QFH8_9CYAN</name>
<keyword evidence="5" id="KW-1185">Reference proteome</keyword>
<dbReference type="PANTHER" id="PTHR24321:SF8">
    <property type="entry name" value="ESTRADIOL 17-BETA-DEHYDROGENASE 8-RELATED"/>
    <property type="match status" value="1"/>
</dbReference>
<dbReference type="PRINTS" id="PR00080">
    <property type="entry name" value="SDRFAMILY"/>
</dbReference>
<dbReference type="PANTHER" id="PTHR24321">
    <property type="entry name" value="DEHYDROGENASES, SHORT CHAIN"/>
    <property type="match status" value="1"/>
</dbReference>
<dbReference type="Pfam" id="PF00106">
    <property type="entry name" value="adh_short"/>
    <property type="match status" value="1"/>
</dbReference>
<comment type="similarity">
    <text evidence="1 3">Belongs to the short-chain dehydrogenases/reductases (SDR) family.</text>
</comment>
<evidence type="ECO:0000256" key="2">
    <source>
        <dbReference type="ARBA" id="ARBA00023002"/>
    </source>
</evidence>
<dbReference type="PRINTS" id="PR00081">
    <property type="entry name" value="GDHRDH"/>
</dbReference>
<comment type="caution">
    <text evidence="4">The sequence shown here is derived from an EMBL/GenBank/DDBJ whole genome shotgun (WGS) entry which is preliminary data.</text>
</comment>
<dbReference type="Gene3D" id="3.40.50.720">
    <property type="entry name" value="NAD(P)-binding Rossmann-like Domain"/>
    <property type="match status" value="1"/>
</dbReference>
<evidence type="ECO:0000313" key="5">
    <source>
        <dbReference type="Proteomes" id="UP000017127"/>
    </source>
</evidence>
<dbReference type="GO" id="GO:0016491">
    <property type="term" value="F:oxidoreductase activity"/>
    <property type="evidence" value="ECO:0007669"/>
    <property type="project" value="UniProtKB-KW"/>
</dbReference>
<keyword evidence="2" id="KW-0560">Oxidoreductase</keyword>
<dbReference type="InterPro" id="IPR020904">
    <property type="entry name" value="Sc_DH/Rdtase_CS"/>
</dbReference>